<evidence type="ECO:0000256" key="3">
    <source>
        <dbReference type="PROSITE-ProRule" id="PRU00221"/>
    </source>
</evidence>
<evidence type="ECO:0000259" key="5">
    <source>
        <dbReference type="Pfam" id="PF05729"/>
    </source>
</evidence>
<dbReference type="Gene3D" id="3.40.50.300">
    <property type="entry name" value="P-loop containing nucleotide triphosphate hydrolases"/>
    <property type="match status" value="1"/>
</dbReference>
<dbReference type="SUPFAM" id="SSF50978">
    <property type="entry name" value="WD40 repeat-like"/>
    <property type="match status" value="2"/>
</dbReference>
<feature type="region of interest" description="Disordered" evidence="4">
    <location>
        <begin position="123"/>
        <end position="155"/>
    </location>
</feature>
<dbReference type="Pfam" id="PF05729">
    <property type="entry name" value="NACHT"/>
    <property type="match status" value="1"/>
</dbReference>
<dbReference type="InterPro" id="IPR007111">
    <property type="entry name" value="NACHT_NTPase"/>
</dbReference>
<dbReference type="InterPro" id="IPR001680">
    <property type="entry name" value="WD40_rpt"/>
</dbReference>
<feature type="repeat" description="WD" evidence="3">
    <location>
        <begin position="1256"/>
        <end position="1287"/>
    </location>
</feature>
<dbReference type="Pfam" id="PF00400">
    <property type="entry name" value="WD40"/>
    <property type="match status" value="8"/>
</dbReference>
<dbReference type="OrthoDB" id="2343029at2759"/>
<dbReference type="Pfam" id="PF00805">
    <property type="entry name" value="Pentapeptide"/>
    <property type="match status" value="1"/>
</dbReference>
<dbReference type="Pfam" id="PF23948">
    <property type="entry name" value="ARM_5"/>
    <property type="match status" value="1"/>
</dbReference>
<dbReference type="InterPro" id="IPR001646">
    <property type="entry name" value="5peptide_repeat"/>
</dbReference>
<feature type="repeat" description="WD" evidence="3">
    <location>
        <begin position="1430"/>
        <end position="1465"/>
    </location>
</feature>
<dbReference type="EMBL" id="BQFW01000009">
    <property type="protein sequence ID" value="GJJ74482.1"/>
    <property type="molecule type" value="Genomic_DNA"/>
</dbReference>
<keyword evidence="9" id="KW-1185">Reference proteome</keyword>
<dbReference type="InterPro" id="IPR027417">
    <property type="entry name" value="P-loop_NTPase"/>
</dbReference>
<dbReference type="PANTHER" id="PTHR19879:SF9">
    <property type="entry name" value="TRANSCRIPTION INITIATION FACTOR TFIID SUBUNIT 5"/>
    <property type="match status" value="1"/>
</dbReference>
<feature type="repeat" description="WD" evidence="3">
    <location>
        <begin position="983"/>
        <end position="1024"/>
    </location>
</feature>
<evidence type="ECO:0000256" key="2">
    <source>
        <dbReference type="ARBA" id="ARBA00022737"/>
    </source>
</evidence>
<keyword evidence="2" id="KW-0677">Repeat</keyword>
<dbReference type="PRINTS" id="PR00320">
    <property type="entry name" value="GPROTEINBRPT"/>
</dbReference>
<gene>
    <name evidence="8" type="ORF">EMPS_06840</name>
</gene>
<dbReference type="Proteomes" id="UP000827284">
    <property type="component" value="Unassembled WGS sequence"/>
</dbReference>
<feature type="repeat" description="WD" evidence="3">
    <location>
        <begin position="1108"/>
        <end position="1140"/>
    </location>
</feature>
<feature type="repeat" description="WD" evidence="3">
    <location>
        <begin position="1158"/>
        <end position="1199"/>
    </location>
</feature>
<feature type="compositionally biased region" description="Low complexity" evidence="4">
    <location>
        <begin position="123"/>
        <end position="146"/>
    </location>
</feature>
<dbReference type="Pfam" id="PF23342">
    <property type="entry name" value="WDR90_beta-prop_4th"/>
    <property type="match status" value="1"/>
</dbReference>
<feature type="repeat" description="WD" evidence="3">
    <location>
        <begin position="1292"/>
        <end position="1335"/>
    </location>
</feature>
<dbReference type="InterPro" id="IPR055440">
    <property type="entry name" value="Beta-prop_WDR90_4th"/>
</dbReference>
<feature type="repeat" description="WD" evidence="3">
    <location>
        <begin position="1383"/>
        <end position="1417"/>
    </location>
</feature>
<dbReference type="InterPro" id="IPR015943">
    <property type="entry name" value="WD40/YVTN_repeat-like_dom_sf"/>
</dbReference>
<dbReference type="Gene3D" id="2.160.20.80">
    <property type="entry name" value="E3 ubiquitin-protein ligase SopA"/>
    <property type="match status" value="1"/>
</dbReference>
<accession>A0A9P3LXV1</accession>
<sequence length="1532" mass="171506">MTHGTPNSDSSLRKAVFSRIFSSAKKAVSPPTDKHERSLSDGVAAVFVEHGKLPMASFVSAKGVDTVSAPRQTEPRVRRPDIFFENFPPRIVNRAPLPTIGTRIEDTSQLVLCASLVASPTLTSSPFSSPLPSPLSSSSSTPFIFPEPNKSERTNSQREWIRRMDSRPFEVAHLRQQTYRMVDIFISKPTKDSASIQEVVILGPVLDKKHFQSLLRCFMDSFDRNGILDTELLQGLIQLVQVAPSGYLQSDDMIQILRVIRQRLENPSQQSNENSSHLVSAVSRVLNVMADNKVKDLDREFDHEPLRRALSRLQVSKDVFIHYQALYALQALHLVPLHERVDEFLQGKGEVMLILGDSGAGKSMFNMQLEHDLWMRYQPGGWIPLLIDLKAVDRPDKDLIQQHLTDNNLFPADQIEELKRSRQFILICDGYDECRKMSNLHTNNRLNRPRQWKAKMTISCRSQYLGPNYRSYFEPKVDDSYQQVRSTLNELFEEAVIVPFKMDQIKDYLDQYTAASELQETFGDPKVWTTAQYLEQLGKVTQLMDLVTNPFLLRLMLDTLPRIVGSSRDLSAIRMTRVQLYDEFVIQHFRHEMQRLSEQRSKDKMSPAELEALEAVEDDFIHIGIDFSKRLASYIFSEQNGVNAVEYSAMVDKRTWKAKFFSSESDVKLLRESSQLVRKKNVYGFIHRSLLEYFFTCTVFAPKENLYSMDGSREDCPCLGLSDCLSGSLDIVNHPFGRLNLVAEPSVLHFLAERAQQSEEFKQQLRIFVMSSRTETSFSQAASNAITILVRAGVTFNGADLRGIRIPGADLTGGYFDSAQLQNTTLTNANFTRTWLRQANFSGASMTDVWFGEKPFFDLRDLRFCRSSFDGALMVMGLHKGEVAVYSTTDWRRIWTFRASTEKNKVLTWSFSRDNSQIASGSSDRLIRIWNLPSGELYRTLGGHSGKVISVEFSPDGLLIASASEDGTIRIWNKEAGTIASIMGNQVQKVKCLAWSPDSVRVAAGSKESTIRIWNIVTGEMEKELDAKSRVVDTISYSPDGQILAAGTGSEARLWKVGVYENPIFLTGHTLRIKDLAFSRDGQRIATCSTDQSVRLWDQQTGALVTIWNGHTHHVIHVVFLNDGEVASASWDGTVRFWQMGSDLSHQQLVSNGRSLASRGHTHKVNCVKYSPEGNSILSSSMDLRVRQWDANTGASKTIADLVQGDQANILAVSPDSQQIAVAMAAPTGGWRLFDLDLGGTVISANNDPSRTGNCISYSPCGRWIASGGSDGHGRLWDRHKLSTVEESEQLLAGHTSSISRVAFSPNVDIQLLASASRDHTIRLWDLETLDCVDTLDCITAAFSFSPCGTMIAIGDFDGIVRIRDLKAKEFLFVLDEGLKLIIRSIAWSPCGQWIAVGAVDRSVRLWKILSSSSPSTSTPELSGSCQFTLKAFGDPVVSIDWHPDSKLSEFVTGSLDRSVCVWKLIEDLDGGVRVVLVWGSTDWLVSSGALITDAIGLDKMQRKLLQQGNAIDGSNLMDRNEVRKDTIIVEE</sequence>
<organism evidence="8 9">
    <name type="scientific">Entomortierella parvispora</name>
    <dbReference type="NCBI Taxonomy" id="205924"/>
    <lineage>
        <taxon>Eukaryota</taxon>
        <taxon>Fungi</taxon>
        <taxon>Fungi incertae sedis</taxon>
        <taxon>Mucoromycota</taxon>
        <taxon>Mortierellomycotina</taxon>
        <taxon>Mortierellomycetes</taxon>
        <taxon>Mortierellales</taxon>
        <taxon>Mortierellaceae</taxon>
        <taxon>Entomortierella</taxon>
    </lineage>
</organism>
<evidence type="ECO:0000256" key="1">
    <source>
        <dbReference type="ARBA" id="ARBA00022574"/>
    </source>
</evidence>
<dbReference type="SUPFAM" id="SSF82171">
    <property type="entry name" value="DPP6 N-terminal domain-like"/>
    <property type="match status" value="1"/>
</dbReference>
<keyword evidence="1 3" id="KW-0853">WD repeat</keyword>
<evidence type="ECO:0000313" key="9">
    <source>
        <dbReference type="Proteomes" id="UP000827284"/>
    </source>
</evidence>
<evidence type="ECO:0000259" key="6">
    <source>
        <dbReference type="Pfam" id="PF23342"/>
    </source>
</evidence>
<dbReference type="InterPro" id="IPR020472">
    <property type="entry name" value="WD40_PAC1"/>
</dbReference>
<evidence type="ECO:0000259" key="7">
    <source>
        <dbReference type="Pfam" id="PF23948"/>
    </source>
</evidence>
<dbReference type="InterPro" id="IPR019775">
    <property type="entry name" value="WD40_repeat_CS"/>
</dbReference>
<dbReference type="PROSITE" id="PS50082">
    <property type="entry name" value="WD_REPEATS_2"/>
    <property type="match status" value="10"/>
</dbReference>
<feature type="repeat" description="WD" evidence="3">
    <location>
        <begin position="941"/>
        <end position="982"/>
    </location>
</feature>
<evidence type="ECO:0000313" key="8">
    <source>
        <dbReference type="EMBL" id="GJJ74482.1"/>
    </source>
</evidence>
<reference evidence="8" key="2">
    <citation type="journal article" date="2022" name="Microbiol. Resour. Announc.">
        <title>Whole-Genome Sequence of Entomortierella parvispora E1425, a Mucoromycotan Fungus Associated with Burkholderiaceae-Related Endosymbiotic Bacteria.</title>
        <authorList>
            <person name="Herlambang A."/>
            <person name="Guo Y."/>
            <person name="Takashima Y."/>
            <person name="Narisawa K."/>
            <person name="Ohta H."/>
            <person name="Nishizawa T."/>
        </authorList>
    </citation>
    <scope>NUCLEOTIDE SEQUENCE</scope>
    <source>
        <strain evidence="8">E1425</strain>
    </source>
</reference>
<dbReference type="PROSITE" id="PS50294">
    <property type="entry name" value="WD_REPEATS_REGION"/>
    <property type="match status" value="6"/>
</dbReference>
<dbReference type="PROSITE" id="PS00678">
    <property type="entry name" value="WD_REPEATS_1"/>
    <property type="match status" value="2"/>
</dbReference>
<dbReference type="Gene3D" id="2.130.10.10">
    <property type="entry name" value="YVTN repeat-like/Quinoprotein amine dehydrogenase"/>
    <property type="match status" value="4"/>
</dbReference>
<dbReference type="CDD" id="cd00200">
    <property type="entry name" value="WD40"/>
    <property type="match status" value="2"/>
</dbReference>
<dbReference type="SMART" id="SM00320">
    <property type="entry name" value="WD40"/>
    <property type="match status" value="12"/>
</dbReference>
<comment type="caution">
    <text evidence="8">The sequence shown here is derived from an EMBL/GenBank/DDBJ whole genome shotgun (WGS) entry which is preliminary data.</text>
</comment>
<feature type="domain" description="Arm-like repeat" evidence="7">
    <location>
        <begin position="162"/>
        <end position="339"/>
    </location>
</feature>
<feature type="domain" description="WDR90 4th beta-propeller" evidence="6">
    <location>
        <begin position="947"/>
        <end position="1048"/>
    </location>
</feature>
<feature type="domain" description="NACHT" evidence="5">
    <location>
        <begin position="351"/>
        <end position="446"/>
    </location>
</feature>
<dbReference type="InterPro" id="IPR056251">
    <property type="entry name" value="Arm_rpt_dom"/>
</dbReference>
<dbReference type="PANTHER" id="PTHR19879">
    <property type="entry name" value="TRANSCRIPTION INITIATION FACTOR TFIID"/>
    <property type="match status" value="1"/>
</dbReference>
<dbReference type="SUPFAM" id="SSF141571">
    <property type="entry name" value="Pentapeptide repeat-like"/>
    <property type="match status" value="1"/>
</dbReference>
<protein>
    <recommendedName>
        <fullName evidence="10">NACHT domain-containing protein</fullName>
    </recommendedName>
</protein>
<reference evidence="8" key="1">
    <citation type="submission" date="2021-11" db="EMBL/GenBank/DDBJ databases">
        <authorList>
            <person name="Herlambang A."/>
            <person name="Guo Y."/>
            <person name="Takashima Y."/>
            <person name="Nishizawa T."/>
        </authorList>
    </citation>
    <scope>NUCLEOTIDE SEQUENCE</scope>
    <source>
        <strain evidence="8">E1425</strain>
    </source>
</reference>
<evidence type="ECO:0008006" key="10">
    <source>
        <dbReference type="Google" id="ProtNLM"/>
    </source>
</evidence>
<feature type="repeat" description="WD" evidence="3">
    <location>
        <begin position="1066"/>
        <end position="1107"/>
    </location>
</feature>
<dbReference type="InterPro" id="IPR036322">
    <property type="entry name" value="WD40_repeat_dom_sf"/>
</dbReference>
<proteinExistence type="predicted"/>
<evidence type="ECO:0000256" key="4">
    <source>
        <dbReference type="SAM" id="MobiDB-lite"/>
    </source>
</evidence>
<name>A0A9P3LXV1_9FUNG</name>
<feature type="repeat" description="WD" evidence="3">
    <location>
        <begin position="899"/>
        <end position="940"/>
    </location>
</feature>